<dbReference type="GeneID" id="114246328"/>
<evidence type="ECO:0000313" key="2">
    <source>
        <dbReference type="RefSeq" id="XP_028034611.1"/>
    </source>
</evidence>
<sequence>MAHDVDYNFGDSYNTENTYIDKHWTNGYAASSIDTHVLQGIKCRQEKPTDLRYQTQNTFNVGNIINKCSENKRYKSNNVMKHKKLSSKMKASSFSYRAPKCSMRIAELAIPAKRRCLETWRENYDKLSIFAVERLRKYVMDEYPIVRIPDAIRSFKHASSLKRRVLRFIYINL</sequence>
<proteinExistence type="predicted"/>
<dbReference type="AlphaFoldDB" id="A0A6J2JXM0"/>
<keyword evidence="1" id="KW-1185">Reference proteome</keyword>
<reference evidence="2" key="1">
    <citation type="submission" date="2025-08" db="UniProtKB">
        <authorList>
            <consortium name="RefSeq"/>
        </authorList>
    </citation>
    <scope>IDENTIFICATION</scope>
    <source>
        <tissue evidence="2">Silk gland</tissue>
    </source>
</reference>
<dbReference type="KEGG" id="bman:114246328"/>
<organism evidence="1 2">
    <name type="scientific">Bombyx mandarina</name>
    <name type="common">Wild silk moth</name>
    <name type="synonym">Wild silkworm</name>
    <dbReference type="NCBI Taxonomy" id="7092"/>
    <lineage>
        <taxon>Eukaryota</taxon>
        <taxon>Metazoa</taxon>
        <taxon>Ecdysozoa</taxon>
        <taxon>Arthropoda</taxon>
        <taxon>Hexapoda</taxon>
        <taxon>Insecta</taxon>
        <taxon>Pterygota</taxon>
        <taxon>Neoptera</taxon>
        <taxon>Endopterygota</taxon>
        <taxon>Lepidoptera</taxon>
        <taxon>Glossata</taxon>
        <taxon>Ditrysia</taxon>
        <taxon>Bombycoidea</taxon>
        <taxon>Bombycidae</taxon>
        <taxon>Bombycinae</taxon>
        <taxon>Bombyx</taxon>
    </lineage>
</organism>
<dbReference type="Proteomes" id="UP000504629">
    <property type="component" value="Unplaced"/>
</dbReference>
<accession>A0A6J2JXM0</accession>
<protein>
    <submittedName>
        <fullName evidence="2">Uncharacterized protein LOC114246328</fullName>
    </submittedName>
</protein>
<evidence type="ECO:0000313" key="1">
    <source>
        <dbReference type="Proteomes" id="UP000504629"/>
    </source>
</evidence>
<dbReference type="RefSeq" id="XP_028034611.1">
    <property type="nucleotide sequence ID" value="XM_028178810.1"/>
</dbReference>
<name>A0A6J2JXM0_BOMMA</name>
<gene>
    <name evidence="2" type="primary">LOC114246328</name>
</gene>
<dbReference type="OrthoDB" id="7482279at2759"/>